<feature type="domain" description="HMA" evidence="2">
    <location>
        <begin position="23"/>
        <end position="90"/>
    </location>
</feature>
<evidence type="ECO:0000256" key="1">
    <source>
        <dbReference type="SAM" id="SignalP"/>
    </source>
</evidence>
<feature type="chain" id="PRO_5021729734" evidence="1">
    <location>
        <begin position="21"/>
        <end position="167"/>
    </location>
</feature>
<dbReference type="PROSITE" id="PS50846">
    <property type="entry name" value="HMA_2"/>
    <property type="match status" value="1"/>
</dbReference>
<proteinExistence type="predicted"/>
<dbReference type="Pfam" id="PF00403">
    <property type="entry name" value="HMA"/>
    <property type="match status" value="1"/>
</dbReference>
<organism evidence="3 4">
    <name type="scientific">Mucilaginibacter frigoritolerans</name>
    <dbReference type="NCBI Taxonomy" id="652788"/>
    <lineage>
        <taxon>Bacteria</taxon>
        <taxon>Pseudomonadati</taxon>
        <taxon>Bacteroidota</taxon>
        <taxon>Sphingobacteriia</taxon>
        <taxon>Sphingobacteriales</taxon>
        <taxon>Sphingobacteriaceae</taxon>
        <taxon>Mucilaginibacter</taxon>
    </lineage>
</organism>
<dbReference type="InterPro" id="IPR036163">
    <property type="entry name" value="HMA_dom_sf"/>
</dbReference>
<dbReference type="RefSeq" id="WP_144913329.1">
    <property type="nucleotide sequence ID" value="NZ_VLLI01000007.1"/>
</dbReference>
<dbReference type="Gene3D" id="3.30.70.100">
    <property type="match status" value="1"/>
</dbReference>
<dbReference type="AlphaFoldDB" id="A0A562U0Q2"/>
<gene>
    <name evidence="3" type="ORF">JN11_02742</name>
</gene>
<keyword evidence="4" id="KW-1185">Reference proteome</keyword>
<keyword evidence="1" id="KW-0732">Signal</keyword>
<dbReference type="SUPFAM" id="SSF55008">
    <property type="entry name" value="HMA, heavy metal-associated domain"/>
    <property type="match status" value="1"/>
</dbReference>
<dbReference type="GO" id="GO:0046872">
    <property type="term" value="F:metal ion binding"/>
    <property type="evidence" value="ECO:0007669"/>
    <property type="project" value="InterPro"/>
</dbReference>
<dbReference type="EMBL" id="VLLI01000007">
    <property type="protein sequence ID" value="TWI99425.1"/>
    <property type="molecule type" value="Genomic_DNA"/>
</dbReference>
<dbReference type="Proteomes" id="UP000317010">
    <property type="component" value="Unassembled WGS sequence"/>
</dbReference>
<evidence type="ECO:0000313" key="3">
    <source>
        <dbReference type="EMBL" id="TWI99425.1"/>
    </source>
</evidence>
<evidence type="ECO:0000259" key="2">
    <source>
        <dbReference type="PROSITE" id="PS50846"/>
    </source>
</evidence>
<feature type="signal peptide" evidence="1">
    <location>
        <begin position="1"/>
        <end position="20"/>
    </location>
</feature>
<evidence type="ECO:0000313" key="4">
    <source>
        <dbReference type="Proteomes" id="UP000317010"/>
    </source>
</evidence>
<name>A0A562U0Q2_9SPHI</name>
<dbReference type="InterPro" id="IPR006121">
    <property type="entry name" value="HMA_dom"/>
</dbReference>
<protein>
    <submittedName>
        <fullName evidence="3">Copper chaperone CopZ</fullName>
    </submittedName>
</protein>
<dbReference type="OrthoDB" id="667084at2"/>
<reference evidence="3 4" key="1">
    <citation type="submission" date="2019-07" db="EMBL/GenBank/DDBJ databases">
        <title>Genomic Encyclopedia of Archaeal and Bacterial Type Strains, Phase II (KMG-II): from individual species to whole genera.</title>
        <authorList>
            <person name="Goeker M."/>
        </authorList>
    </citation>
    <scope>NUCLEOTIDE SEQUENCE [LARGE SCALE GENOMIC DNA]</scope>
    <source>
        <strain evidence="3 4">ATCC BAA-1854</strain>
    </source>
</reference>
<accession>A0A562U0Q2</accession>
<sequence>MKTLKIFILFLTLTTGIANAQFTKAELQVSGLTCALCSKATEKSLKTLPFVGDIKTDLMRNIFIITFKSGEAVNFDLISKKVQDAGFFVNSLKATFNFNGVNINNNAFSYGSDTFRLMNGTDKSLSGEVAVTIVDKGFAPRSVSKKYLGQTTDTAPANGGRIYHVAI</sequence>
<comment type="caution">
    <text evidence="3">The sequence shown here is derived from an EMBL/GenBank/DDBJ whole genome shotgun (WGS) entry which is preliminary data.</text>
</comment>